<organism evidence="2 3">
    <name type="scientific">Iamia majanohamensis</name>
    <dbReference type="NCBI Taxonomy" id="467976"/>
    <lineage>
        <taxon>Bacteria</taxon>
        <taxon>Bacillati</taxon>
        <taxon>Actinomycetota</taxon>
        <taxon>Acidimicrobiia</taxon>
        <taxon>Acidimicrobiales</taxon>
        <taxon>Iamiaceae</taxon>
        <taxon>Iamia</taxon>
    </lineage>
</organism>
<evidence type="ECO:0000259" key="1">
    <source>
        <dbReference type="Pfam" id="PF01882"/>
    </source>
</evidence>
<dbReference type="Proteomes" id="UP001216390">
    <property type="component" value="Chromosome"/>
</dbReference>
<reference evidence="2" key="1">
    <citation type="submission" date="2023-01" db="EMBL/GenBank/DDBJ databases">
        <title>The diversity of Class Acidimicrobiia in South China Sea sediment environments and the proposal of Iamia marina sp. nov., a novel species of the genus Iamia.</title>
        <authorList>
            <person name="He Y."/>
            <person name="Tian X."/>
        </authorList>
    </citation>
    <scope>NUCLEOTIDE SEQUENCE</scope>
    <source>
        <strain evidence="2">DSM 19957</strain>
    </source>
</reference>
<accession>A0AAE9Y8A1</accession>
<evidence type="ECO:0000313" key="3">
    <source>
        <dbReference type="Proteomes" id="UP001216390"/>
    </source>
</evidence>
<dbReference type="InterPro" id="IPR036465">
    <property type="entry name" value="vWFA_dom_sf"/>
</dbReference>
<dbReference type="InterPro" id="IPR002881">
    <property type="entry name" value="DUF58"/>
</dbReference>
<dbReference type="KEGG" id="ima:PO878_07540"/>
<dbReference type="AlphaFoldDB" id="A0AAE9Y8A1"/>
<gene>
    <name evidence="2" type="ORF">PO878_07540</name>
</gene>
<keyword evidence="3" id="KW-1185">Reference proteome</keyword>
<dbReference type="EMBL" id="CP116942">
    <property type="protein sequence ID" value="WCO68580.1"/>
    <property type="molecule type" value="Genomic_DNA"/>
</dbReference>
<dbReference type="PANTHER" id="PTHR33608:SF3">
    <property type="entry name" value="SLR2013 PROTEIN"/>
    <property type="match status" value="1"/>
</dbReference>
<dbReference type="RefSeq" id="WP_272738096.1">
    <property type="nucleotide sequence ID" value="NZ_CP116942.1"/>
</dbReference>
<evidence type="ECO:0000313" key="2">
    <source>
        <dbReference type="EMBL" id="WCO68580.1"/>
    </source>
</evidence>
<feature type="domain" description="DUF58" evidence="1">
    <location>
        <begin position="180"/>
        <end position="392"/>
    </location>
</feature>
<sequence length="425" mass="44903">MSPSPRAVVLAVALALALLVVPWPLVLVAAVAALAATTVDAVAARAPLRVRRTVPARLARGVPAGLSVLVEGAGARRVRVRQPRLPDLWCEPAEGDGGLDAEVVAHRRGHHLLPPVVARATGPLGLARWDHRVTGPAEVDVDPDLPAARRLASAVRQARFRDPGLRRRGAVGLGTDFDRLRDYQPDDDVRHVNWVATARRGRPTTNVYREDTERDVVALVDLGRLMAAPVRPPGAADAVTRLDVAIDAAAALAAVADAVGDRCGTVAFDDEVRARVRPRRASGAAVVRALHALEPRPVDSDPEVAFRAVGTTKRALVVVLTDLVDPAAAAALLDAVPVLVRRHAVVVASCTDADLEADVAPDADGTAPDPDAARRRVVATRVLDARDRARAEITRRGATVVEARPERFSAAVVAAYLDAKAAARL</sequence>
<dbReference type="PANTHER" id="PTHR33608">
    <property type="entry name" value="BLL2464 PROTEIN"/>
    <property type="match status" value="1"/>
</dbReference>
<proteinExistence type="predicted"/>
<dbReference type="SUPFAM" id="SSF53300">
    <property type="entry name" value="vWA-like"/>
    <property type="match status" value="1"/>
</dbReference>
<name>A0AAE9Y8A1_9ACTN</name>
<protein>
    <submittedName>
        <fullName evidence="2">DUF58 domain-containing protein</fullName>
    </submittedName>
</protein>
<dbReference type="Pfam" id="PF01882">
    <property type="entry name" value="DUF58"/>
    <property type="match status" value="1"/>
</dbReference>